<dbReference type="Gene3D" id="1.20.140.160">
    <property type="match status" value="1"/>
</dbReference>
<dbReference type="InterPro" id="IPR014284">
    <property type="entry name" value="RNA_pol_sigma-70_dom"/>
</dbReference>
<keyword evidence="4" id="KW-0804">Transcription</keyword>
<dbReference type="InterPro" id="IPR007630">
    <property type="entry name" value="RNA_pol_sigma70_r4"/>
</dbReference>
<dbReference type="GO" id="GO:0016987">
    <property type="term" value="F:sigma factor activity"/>
    <property type="evidence" value="ECO:0007669"/>
    <property type="project" value="UniProtKB-KW"/>
</dbReference>
<name>A0A9D1KH31_9FIRM</name>
<evidence type="ECO:0000313" key="8">
    <source>
        <dbReference type="Proteomes" id="UP000886860"/>
    </source>
</evidence>
<feature type="domain" description="RNA polymerase sigma-70 region 4" evidence="6">
    <location>
        <begin position="209"/>
        <end position="256"/>
    </location>
</feature>
<keyword evidence="1" id="KW-0805">Transcription regulation</keyword>
<evidence type="ECO:0000256" key="1">
    <source>
        <dbReference type="ARBA" id="ARBA00023015"/>
    </source>
</evidence>
<dbReference type="Proteomes" id="UP000886860">
    <property type="component" value="Unassembled WGS sequence"/>
</dbReference>
<evidence type="ECO:0000256" key="3">
    <source>
        <dbReference type="ARBA" id="ARBA00023125"/>
    </source>
</evidence>
<evidence type="ECO:0000256" key="2">
    <source>
        <dbReference type="ARBA" id="ARBA00023082"/>
    </source>
</evidence>
<comment type="caution">
    <text evidence="7">The sequence shown here is derived from an EMBL/GenBank/DDBJ whole genome shotgun (WGS) entry which is preliminary data.</text>
</comment>
<dbReference type="PANTHER" id="PTHR30603:SF47">
    <property type="entry name" value="RNA POLYMERASE SIGMA FACTOR SIGD, CHLOROPLASTIC"/>
    <property type="match status" value="1"/>
</dbReference>
<dbReference type="InterPro" id="IPR013324">
    <property type="entry name" value="RNA_pol_sigma_r3/r4-like"/>
</dbReference>
<evidence type="ECO:0000259" key="5">
    <source>
        <dbReference type="Pfam" id="PF04542"/>
    </source>
</evidence>
<dbReference type="AlphaFoldDB" id="A0A9D1KH31"/>
<reference evidence="7" key="1">
    <citation type="submission" date="2020-10" db="EMBL/GenBank/DDBJ databases">
        <authorList>
            <person name="Gilroy R."/>
        </authorList>
    </citation>
    <scope>NUCLEOTIDE SEQUENCE</scope>
    <source>
        <strain evidence="7">CHK123-3438</strain>
    </source>
</reference>
<reference evidence="7" key="2">
    <citation type="journal article" date="2021" name="PeerJ">
        <title>Extensive microbial diversity within the chicken gut microbiome revealed by metagenomics and culture.</title>
        <authorList>
            <person name="Gilroy R."/>
            <person name="Ravi A."/>
            <person name="Getino M."/>
            <person name="Pursley I."/>
            <person name="Horton D.L."/>
            <person name="Alikhan N.F."/>
            <person name="Baker D."/>
            <person name="Gharbi K."/>
            <person name="Hall N."/>
            <person name="Watson M."/>
            <person name="Adriaenssens E.M."/>
            <person name="Foster-Nyarko E."/>
            <person name="Jarju S."/>
            <person name="Secka A."/>
            <person name="Antonio M."/>
            <person name="Oren A."/>
            <person name="Chaudhuri R.R."/>
            <person name="La Ragione R."/>
            <person name="Hildebrand F."/>
            <person name="Pallen M.J."/>
        </authorList>
    </citation>
    <scope>NUCLEOTIDE SEQUENCE</scope>
    <source>
        <strain evidence="7">CHK123-3438</strain>
    </source>
</reference>
<feature type="domain" description="RNA polymerase sigma-70 region 2" evidence="5">
    <location>
        <begin position="32"/>
        <end position="96"/>
    </location>
</feature>
<dbReference type="PRINTS" id="PR00046">
    <property type="entry name" value="SIGMA70FCT"/>
</dbReference>
<dbReference type="Pfam" id="PF04545">
    <property type="entry name" value="Sigma70_r4"/>
    <property type="match status" value="1"/>
</dbReference>
<evidence type="ECO:0000313" key="7">
    <source>
        <dbReference type="EMBL" id="HIT42746.1"/>
    </source>
</evidence>
<evidence type="ECO:0000259" key="6">
    <source>
        <dbReference type="Pfam" id="PF04545"/>
    </source>
</evidence>
<keyword evidence="2" id="KW-0731">Sigma factor</keyword>
<gene>
    <name evidence="7" type="ORF">IAB60_11745</name>
</gene>
<dbReference type="InterPro" id="IPR013325">
    <property type="entry name" value="RNA_pol_sigma_r2"/>
</dbReference>
<proteinExistence type="predicted"/>
<dbReference type="InterPro" id="IPR000943">
    <property type="entry name" value="RNA_pol_sigma70"/>
</dbReference>
<dbReference type="InterPro" id="IPR050239">
    <property type="entry name" value="Sigma-70_RNA_pol_init_factors"/>
</dbReference>
<dbReference type="Gene3D" id="1.20.120.1810">
    <property type="match status" value="1"/>
</dbReference>
<dbReference type="GO" id="GO:0003677">
    <property type="term" value="F:DNA binding"/>
    <property type="evidence" value="ECO:0007669"/>
    <property type="project" value="UniProtKB-KW"/>
</dbReference>
<dbReference type="EMBL" id="DVKS01000195">
    <property type="protein sequence ID" value="HIT42746.1"/>
    <property type="molecule type" value="Genomic_DNA"/>
</dbReference>
<dbReference type="InterPro" id="IPR007627">
    <property type="entry name" value="RNA_pol_sigma70_r2"/>
</dbReference>
<dbReference type="SUPFAM" id="SSF88946">
    <property type="entry name" value="Sigma2 domain of RNA polymerase sigma factors"/>
    <property type="match status" value="1"/>
</dbReference>
<keyword evidence="3" id="KW-0238">DNA-binding</keyword>
<sequence>MTSERQRETPSNEDLAAWIQAGKDAKGSMALLYEQMKPYLRSVAWRYRGHGVDLEDLEQEAFMALYDAAAGYDPGQGASFVTYADRWIRQRLRRYTQANGSSLRLPHKVQDQQRAYSQAYNAFLREYGRKPSEAEISDFCGEDDKNINEIQKSEGTGVLVRLDANVRGPDGRGDATVGDLIPSAGCLEDEIIDRMQHEALSRELWRCVGELPEDQQQVIYQRYQAGMSFSEIGRGRSEAPAAVSRIHARAIRKLREPDKADRLRPFLSGAGEIYSAALKGGGLECFKRTWTSSTERTAMQRVK</sequence>
<dbReference type="PANTHER" id="PTHR30603">
    <property type="entry name" value="RNA POLYMERASE SIGMA FACTOR RPO"/>
    <property type="match status" value="1"/>
</dbReference>
<dbReference type="Pfam" id="PF04542">
    <property type="entry name" value="Sigma70_r2"/>
    <property type="match status" value="1"/>
</dbReference>
<dbReference type="NCBIfam" id="TIGR02937">
    <property type="entry name" value="sigma70-ECF"/>
    <property type="match status" value="1"/>
</dbReference>
<accession>A0A9D1KH31</accession>
<dbReference type="GO" id="GO:0006352">
    <property type="term" value="P:DNA-templated transcription initiation"/>
    <property type="evidence" value="ECO:0007669"/>
    <property type="project" value="InterPro"/>
</dbReference>
<evidence type="ECO:0000256" key="4">
    <source>
        <dbReference type="ARBA" id="ARBA00023163"/>
    </source>
</evidence>
<organism evidence="7 8">
    <name type="scientific">Candidatus Caccovicinus merdipullorum</name>
    <dbReference type="NCBI Taxonomy" id="2840724"/>
    <lineage>
        <taxon>Bacteria</taxon>
        <taxon>Bacillati</taxon>
        <taxon>Bacillota</taxon>
        <taxon>Clostridia</taxon>
        <taxon>Eubacteriales</taxon>
        <taxon>Candidatus Caccovicinus</taxon>
    </lineage>
</organism>
<dbReference type="SUPFAM" id="SSF88659">
    <property type="entry name" value="Sigma3 and sigma4 domains of RNA polymerase sigma factors"/>
    <property type="match status" value="2"/>
</dbReference>
<protein>
    <submittedName>
        <fullName evidence="7">Sigma-70 family RNA polymerase sigma factor</fullName>
    </submittedName>
</protein>